<evidence type="ECO:0000313" key="3">
    <source>
        <dbReference type="EMBL" id="MFD0918556.1"/>
    </source>
</evidence>
<dbReference type="Proteomes" id="UP001597018">
    <property type="component" value="Unassembled WGS sequence"/>
</dbReference>
<feature type="region of interest" description="Disordered" evidence="1">
    <location>
        <begin position="175"/>
        <end position="207"/>
    </location>
</feature>
<dbReference type="InterPro" id="IPR036689">
    <property type="entry name" value="ESAT-6-like_sf"/>
</dbReference>
<organism evidence="3 4">
    <name type="scientific">Saccharopolyspora rosea</name>
    <dbReference type="NCBI Taxonomy" id="524884"/>
    <lineage>
        <taxon>Bacteria</taxon>
        <taxon>Bacillati</taxon>
        <taxon>Actinomycetota</taxon>
        <taxon>Actinomycetes</taxon>
        <taxon>Pseudonocardiales</taxon>
        <taxon>Pseudonocardiaceae</taxon>
        <taxon>Saccharopolyspora</taxon>
    </lineage>
</organism>
<dbReference type="Pfam" id="PF25547">
    <property type="entry name" value="WXG100_2"/>
    <property type="match status" value="1"/>
</dbReference>
<feature type="compositionally biased region" description="Low complexity" evidence="1">
    <location>
        <begin position="175"/>
        <end position="191"/>
    </location>
</feature>
<dbReference type="EMBL" id="JBHTIW010000001">
    <property type="protein sequence ID" value="MFD0918556.1"/>
    <property type="molecule type" value="Genomic_DNA"/>
</dbReference>
<feature type="region of interest" description="Disordered" evidence="1">
    <location>
        <begin position="222"/>
        <end position="317"/>
    </location>
</feature>
<name>A0ABW3FJA0_9PSEU</name>
<reference evidence="4" key="1">
    <citation type="journal article" date="2019" name="Int. J. Syst. Evol. Microbiol.">
        <title>The Global Catalogue of Microorganisms (GCM) 10K type strain sequencing project: providing services to taxonomists for standard genome sequencing and annotation.</title>
        <authorList>
            <consortium name="The Broad Institute Genomics Platform"/>
            <consortium name="The Broad Institute Genome Sequencing Center for Infectious Disease"/>
            <person name="Wu L."/>
            <person name="Ma J."/>
        </authorList>
    </citation>
    <scope>NUCLEOTIDE SEQUENCE [LARGE SCALE GENOMIC DNA]</scope>
    <source>
        <strain evidence="4">CCUG 56401</strain>
    </source>
</reference>
<accession>A0ABW3FJA0</accession>
<gene>
    <name evidence="3" type="ORF">ACFQ16_02265</name>
</gene>
<dbReference type="SUPFAM" id="SSF140453">
    <property type="entry name" value="EsxAB dimer-like"/>
    <property type="match status" value="1"/>
</dbReference>
<feature type="domain" description="Outer membrane channel protein CpnT-like N-terminal" evidence="2">
    <location>
        <begin position="31"/>
        <end position="148"/>
    </location>
</feature>
<dbReference type="Gene3D" id="1.10.287.1060">
    <property type="entry name" value="ESAT-6-like"/>
    <property type="match status" value="1"/>
</dbReference>
<evidence type="ECO:0000256" key="1">
    <source>
        <dbReference type="SAM" id="MobiDB-lite"/>
    </source>
</evidence>
<evidence type="ECO:0000313" key="4">
    <source>
        <dbReference type="Proteomes" id="UP001597018"/>
    </source>
</evidence>
<comment type="caution">
    <text evidence="3">The sequence shown here is derived from an EMBL/GenBank/DDBJ whole genome shotgun (WGS) entry which is preliminary data.</text>
</comment>
<sequence length="317" mass="32202">MTVSREHFDHLSRVADRLGVPDPFDGAPTGGVDDLRAAARAWRGAADRVESSTADVNARIGAVDDVWRGRDCDAFVAHVQRGGRSGGDVADSMRALADGLDRTAEAVHAARAGLAELAADTAGEVTAALAGPADGACRARRLLAELAASARKSTESTEEAFRDFGRLCADLAGEPAGRCPGPGPAAAVPASDGEKTPSESGEPLDAAASELSTAVAVGVLPTGVLGGAAPPRGRRRNRSRARTWELLGGPDPGVAPVLGPEQAAEPHADRRPGRVERALNPPTAAPESPAQQPVPPPDAGIGPGTDSAPPAAGEPRR</sequence>
<keyword evidence="4" id="KW-1185">Reference proteome</keyword>
<protein>
    <recommendedName>
        <fullName evidence="2">Outer membrane channel protein CpnT-like N-terminal domain-containing protein</fullName>
    </recommendedName>
</protein>
<feature type="compositionally biased region" description="Basic residues" evidence="1">
    <location>
        <begin position="232"/>
        <end position="241"/>
    </location>
</feature>
<proteinExistence type="predicted"/>
<evidence type="ECO:0000259" key="2">
    <source>
        <dbReference type="Pfam" id="PF25547"/>
    </source>
</evidence>
<feature type="compositionally biased region" description="Basic and acidic residues" evidence="1">
    <location>
        <begin position="264"/>
        <end position="277"/>
    </location>
</feature>
<dbReference type="RefSeq" id="WP_345600964.1">
    <property type="nucleotide sequence ID" value="NZ_BAABLT010000022.1"/>
</dbReference>
<dbReference type="InterPro" id="IPR057746">
    <property type="entry name" value="CpnT-like_N"/>
</dbReference>